<dbReference type="AlphaFoldDB" id="A0A4Y2RGM4"/>
<proteinExistence type="predicted"/>
<organism evidence="1 2">
    <name type="scientific">Araneus ventricosus</name>
    <name type="common">Orbweaver spider</name>
    <name type="synonym">Epeira ventricosa</name>
    <dbReference type="NCBI Taxonomy" id="182803"/>
    <lineage>
        <taxon>Eukaryota</taxon>
        <taxon>Metazoa</taxon>
        <taxon>Ecdysozoa</taxon>
        <taxon>Arthropoda</taxon>
        <taxon>Chelicerata</taxon>
        <taxon>Arachnida</taxon>
        <taxon>Araneae</taxon>
        <taxon>Araneomorphae</taxon>
        <taxon>Entelegynae</taxon>
        <taxon>Araneoidea</taxon>
        <taxon>Araneidae</taxon>
        <taxon>Araneus</taxon>
    </lineage>
</organism>
<gene>
    <name evidence="1" type="primary">ZBED5_282</name>
    <name evidence="1" type="ORF">AVEN_144363_1</name>
</gene>
<reference evidence="1 2" key="1">
    <citation type="journal article" date="2019" name="Sci. Rep.">
        <title>Orb-weaving spider Araneus ventricosus genome elucidates the spidroin gene catalogue.</title>
        <authorList>
            <person name="Kono N."/>
            <person name="Nakamura H."/>
            <person name="Ohtoshi R."/>
            <person name="Moran D.A.P."/>
            <person name="Shinohara A."/>
            <person name="Yoshida Y."/>
            <person name="Fujiwara M."/>
            <person name="Mori M."/>
            <person name="Tomita M."/>
            <person name="Arakawa K."/>
        </authorList>
    </citation>
    <scope>NUCLEOTIDE SEQUENCE [LARGE SCALE GENOMIC DNA]</scope>
</reference>
<accession>A0A4Y2RGM4</accession>
<dbReference type="EMBL" id="BGPR01017049">
    <property type="protein sequence ID" value="GBN74952.1"/>
    <property type="molecule type" value="Genomic_DNA"/>
</dbReference>
<sequence length="191" mass="21937">MDKWLKTGTLKKSVSRTGIRTTNLAAMGINVDQQDDNYEVQRQTDWPVQIVENLCLAVKGFRGRIKTVASHVTWSHCCIHSQSLAAKPLPDPLKEVLNQSFKVVNFIKANSTNTRLFKSLCGDMGVTTLLLHTEAIWLSRGNILTRLFEPRHEVLMFFEDHPFSLRSKFYESEWLQHLAYLSDIFSEINLI</sequence>
<evidence type="ECO:0000313" key="1">
    <source>
        <dbReference type="EMBL" id="GBN74952.1"/>
    </source>
</evidence>
<protein>
    <submittedName>
        <fullName evidence="1">Zinc finger BED domain-containing protein 5</fullName>
    </submittedName>
</protein>
<dbReference type="PANTHER" id="PTHR45913:SF19">
    <property type="entry name" value="LOW QUALITY PROTEIN: ZINC FINGER BED DOMAIN-CONTAINING PROTEIN 5-LIKE"/>
    <property type="match status" value="1"/>
</dbReference>
<evidence type="ECO:0000313" key="2">
    <source>
        <dbReference type="Proteomes" id="UP000499080"/>
    </source>
</evidence>
<comment type="caution">
    <text evidence="1">The sequence shown here is derived from an EMBL/GenBank/DDBJ whole genome shotgun (WGS) entry which is preliminary data.</text>
</comment>
<dbReference type="Proteomes" id="UP000499080">
    <property type="component" value="Unassembled WGS sequence"/>
</dbReference>
<dbReference type="PANTHER" id="PTHR45913">
    <property type="entry name" value="EPM2A-INTERACTING PROTEIN 1"/>
    <property type="match status" value="1"/>
</dbReference>
<dbReference type="OrthoDB" id="6436647at2759"/>
<keyword evidence="2" id="KW-1185">Reference proteome</keyword>
<name>A0A4Y2RGM4_ARAVE</name>